<evidence type="ECO:0000256" key="1">
    <source>
        <dbReference type="ARBA" id="ARBA00001946"/>
    </source>
</evidence>
<comment type="cofactor">
    <cofactor evidence="2">
        <name>Zn(2+)</name>
        <dbReference type="ChEBI" id="CHEBI:29105"/>
    </cofactor>
</comment>
<dbReference type="PROSITE" id="PS00893">
    <property type="entry name" value="NUDIX_BOX"/>
    <property type="match status" value="1"/>
</dbReference>
<dbReference type="PROSITE" id="PS51462">
    <property type="entry name" value="NUDIX"/>
    <property type="match status" value="1"/>
</dbReference>
<dbReference type="InterPro" id="IPR050241">
    <property type="entry name" value="NAD-cap_RNA_hydrolase_NudC"/>
</dbReference>
<dbReference type="Pfam" id="PF09297">
    <property type="entry name" value="Zn_ribbon_NUD"/>
    <property type="match status" value="1"/>
</dbReference>
<evidence type="ECO:0000256" key="5">
    <source>
        <dbReference type="ARBA" id="ARBA00022723"/>
    </source>
</evidence>
<dbReference type="KEGG" id="smaa:IT774_01045"/>
<evidence type="ECO:0000256" key="4">
    <source>
        <dbReference type="ARBA" id="ARBA00012381"/>
    </source>
</evidence>
<dbReference type="GO" id="GO:0046872">
    <property type="term" value="F:metal ion binding"/>
    <property type="evidence" value="ECO:0007669"/>
    <property type="project" value="UniProtKB-KW"/>
</dbReference>
<dbReference type="SUPFAM" id="SSF55811">
    <property type="entry name" value="Nudix"/>
    <property type="match status" value="2"/>
</dbReference>
<evidence type="ECO:0000313" key="11">
    <source>
        <dbReference type="EMBL" id="QPG05886.1"/>
    </source>
</evidence>
<dbReference type="GO" id="GO:0006742">
    <property type="term" value="P:NADP+ catabolic process"/>
    <property type="evidence" value="ECO:0007669"/>
    <property type="project" value="TreeGrafter"/>
</dbReference>
<dbReference type="RefSeq" id="WP_195810968.1">
    <property type="nucleotide sequence ID" value="NZ_CP064795.1"/>
</dbReference>
<dbReference type="Proteomes" id="UP000595095">
    <property type="component" value="Chromosome"/>
</dbReference>
<dbReference type="InterPro" id="IPR015797">
    <property type="entry name" value="NUDIX_hydrolase-like_dom_sf"/>
</dbReference>
<dbReference type="EMBL" id="CP064795">
    <property type="protein sequence ID" value="QPG05886.1"/>
    <property type="molecule type" value="Genomic_DNA"/>
</dbReference>
<evidence type="ECO:0000259" key="10">
    <source>
        <dbReference type="PROSITE" id="PS51462"/>
    </source>
</evidence>
<dbReference type="PANTHER" id="PTHR42904">
    <property type="entry name" value="NUDIX HYDROLASE, NUDC SUBFAMILY"/>
    <property type="match status" value="1"/>
</dbReference>
<keyword evidence="8" id="KW-0520">NAD</keyword>
<comment type="similarity">
    <text evidence="3">Belongs to the Nudix hydrolase family. NudC subfamily.</text>
</comment>
<dbReference type="InterPro" id="IPR000086">
    <property type="entry name" value="NUDIX_hydrolase_dom"/>
</dbReference>
<evidence type="ECO:0000256" key="2">
    <source>
        <dbReference type="ARBA" id="ARBA00001947"/>
    </source>
</evidence>
<keyword evidence="12" id="KW-1185">Reference proteome</keyword>
<gene>
    <name evidence="11" type="primary">nudC</name>
    <name evidence="11" type="ORF">IT774_01045</name>
</gene>
<keyword evidence="6 11" id="KW-0378">Hydrolase</keyword>
<evidence type="ECO:0000256" key="9">
    <source>
        <dbReference type="ARBA" id="ARBA00023679"/>
    </source>
</evidence>
<dbReference type="AlphaFoldDB" id="A0A7S9HD29"/>
<evidence type="ECO:0000256" key="8">
    <source>
        <dbReference type="ARBA" id="ARBA00023027"/>
    </source>
</evidence>
<dbReference type="InterPro" id="IPR049734">
    <property type="entry name" value="NudC-like_C"/>
</dbReference>
<evidence type="ECO:0000313" key="12">
    <source>
        <dbReference type="Proteomes" id="UP000595095"/>
    </source>
</evidence>
<feature type="domain" description="Nudix hydrolase" evidence="10">
    <location>
        <begin position="146"/>
        <end position="273"/>
    </location>
</feature>
<dbReference type="NCBIfam" id="NF001299">
    <property type="entry name" value="PRK00241.1"/>
    <property type="match status" value="1"/>
</dbReference>
<dbReference type="CDD" id="cd03429">
    <property type="entry name" value="NUDIX_NADH_pyrophosphatase_Nudt13"/>
    <property type="match status" value="1"/>
</dbReference>
<evidence type="ECO:0000256" key="3">
    <source>
        <dbReference type="ARBA" id="ARBA00009595"/>
    </source>
</evidence>
<dbReference type="Gene3D" id="3.90.79.10">
    <property type="entry name" value="Nucleoside Triphosphate Pyrophosphohydrolase"/>
    <property type="match status" value="1"/>
</dbReference>
<accession>A0A7S9HD29</accession>
<dbReference type="PANTHER" id="PTHR42904:SF6">
    <property type="entry name" value="NAD-CAPPED RNA HYDROLASE NUDT12"/>
    <property type="match status" value="1"/>
</dbReference>
<evidence type="ECO:0000256" key="7">
    <source>
        <dbReference type="ARBA" id="ARBA00022842"/>
    </source>
</evidence>
<comment type="catalytic activity">
    <reaction evidence="9">
        <text>a 5'-end NAD(+)-phospho-ribonucleoside in mRNA + H2O = a 5'-end phospho-adenosine-phospho-ribonucleoside in mRNA + beta-nicotinamide D-ribonucleotide + 2 H(+)</text>
        <dbReference type="Rhea" id="RHEA:60876"/>
        <dbReference type="Rhea" id="RHEA-COMP:15698"/>
        <dbReference type="Rhea" id="RHEA-COMP:15719"/>
        <dbReference type="ChEBI" id="CHEBI:14649"/>
        <dbReference type="ChEBI" id="CHEBI:15377"/>
        <dbReference type="ChEBI" id="CHEBI:15378"/>
        <dbReference type="ChEBI" id="CHEBI:144029"/>
        <dbReference type="ChEBI" id="CHEBI:144051"/>
    </reaction>
    <physiologicalReaction direction="left-to-right" evidence="9">
        <dbReference type="Rhea" id="RHEA:60877"/>
    </physiologicalReaction>
</comment>
<dbReference type="GO" id="GO:0035529">
    <property type="term" value="F:NADH pyrophosphatase activity"/>
    <property type="evidence" value="ECO:0007669"/>
    <property type="project" value="TreeGrafter"/>
</dbReference>
<name>A0A7S9HD29_9ALTE</name>
<dbReference type="EC" id="3.6.1.22" evidence="4"/>
<comment type="cofactor">
    <cofactor evidence="1">
        <name>Mg(2+)</name>
        <dbReference type="ChEBI" id="CHEBI:18420"/>
    </cofactor>
</comment>
<keyword evidence="5" id="KW-0479">Metal-binding</keyword>
<protein>
    <recommendedName>
        <fullName evidence="4">NAD(+) diphosphatase</fullName>
        <ecNumber evidence="4">3.6.1.22</ecNumber>
    </recommendedName>
</protein>
<keyword evidence="7" id="KW-0460">Magnesium</keyword>
<evidence type="ECO:0000256" key="6">
    <source>
        <dbReference type="ARBA" id="ARBA00022801"/>
    </source>
</evidence>
<sequence length="276" mass="31493">MMNKVTVSELQAYQGQWVVVASNKVLVSADTGELPAGPWQGLPFLQHYADEVHVLPALDYGEAEVAHLHVLDIGSEHINVQGWEWVSLRHLLMLHDPQSFREFARAWQYVHFLRTHRYCGQCGSPAEQVGWEMAMQCTRCRHRTYPRVSPCIIVAIYDYDQQKMLLARGVRHKDPQMYSTLAGFVESGETLEQAVHREVLEEVGVRVTNVRYFDSQPWPFPHSLMVGFIAEYAGGDICIDEHEIVDAQWFDFTALPKTPPKESIAGRLIEAVIHKP</sequence>
<dbReference type="Gene3D" id="3.90.79.20">
    <property type="match status" value="1"/>
</dbReference>
<reference evidence="11 12" key="1">
    <citation type="submission" date="2020-11" db="EMBL/GenBank/DDBJ databases">
        <title>Complete genome sequence for Salinimonas sp. strain G2-b.</title>
        <authorList>
            <person name="Park S.-J."/>
        </authorList>
    </citation>
    <scope>NUCLEOTIDE SEQUENCE [LARGE SCALE GENOMIC DNA]</scope>
    <source>
        <strain evidence="11 12">G2-b</strain>
    </source>
</reference>
<proteinExistence type="inferred from homology"/>
<dbReference type="GO" id="GO:0005829">
    <property type="term" value="C:cytosol"/>
    <property type="evidence" value="ECO:0007669"/>
    <property type="project" value="TreeGrafter"/>
</dbReference>
<organism evidence="11 12">
    <name type="scientific">Salinimonas marina</name>
    <dbReference type="NCBI Taxonomy" id="2785918"/>
    <lineage>
        <taxon>Bacteria</taxon>
        <taxon>Pseudomonadati</taxon>
        <taxon>Pseudomonadota</taxon>
        <taxon>Gammaproteobacteria</taxon>
        <taxon>Alteromonadales</taxon>
        <taxon>Alteromonadaceae</taxon>
        <taxon>Alteromonas/Salinimonas group</taxon>
        <taxon>Salinimonas</taxon>
    </lineage>
</organism>
<dbReference type="GO" id="GO:0019677">
    <property type="term" value="P:NAD+ catabolic process"/>
    <property type="evidence" value="ECO:0007669"/>
    <property type="project" value="TreeGrafter"/>
</dbReference>
<dbReference type="InterPro" id="IPR015376">
    <property type="entry name" value="Znr_NADH_PPase"/>
</dbReference>
<dbReference type="Pfam" id="PF00293">
    <property type="entry name" value="NUDIX"/>
    <property type="match status" value="1"/>
</dbReference>
<dbReference type="InterPro" id="IPR020084">
    <property type="entry name" value="NUDIX_hydrolase_CS"/>
</dbReference>